<dbReference type="Proteomes" id="UP000192578">
    <property type="component" value="Unassembled WGS sequence"/>
</dbReference>
<dbReference type="AlphaFoldDB" id="A0A1W0WZD8"/>
<evidence type="ECO:0000313" key="2">
    <source>
        <dbReference type="Proteomes" id="UP000192578"/>
    </source>
</evidence>
<gene>
    <name evidence="1" type="ORF">BV898_05381</name>
</gene>
<proteinExistence type="predicted"/>
<sequence length="275" mass="30283">MMSENDKSGIEQAYFKSRHQNRTILALPVVNRKGLEKPCSKRELCATVEPSSVNMAYSRSPSSQDAENAGIPLCSFELPFPPDGYVDHRSSTITFGNPHPDYRLQFVGYHLSPDNQSINQIVSIAHMERWQDDEYLDDGQGKRKGNLPYGLRSFTLDVGNRKERRTAILVSSRAGDGHGPIGGMSFSGNAISFGYTERNPFGDLGRSGLIELLPNGQVEMSFTPEKPTAHAGYRGYRFCVQKPPGDFTVEQLSAAVMQVLNSGDSQHNHVNGVSG</sequence>
<organism evidence="1 2">
    <name type="scientific">Hypsibius exemplaris</name>
    <name type="common">Freshwater tardigrade</name>
    <dbReference type="NCBI Taxonomy" id="2072580"/>
    <lineage>
        <taxon>Eukaryota</taxon>
        <taxon>Metazoa</taxon>
        <taxon>Ecdysozoa</taxon>
        <taxon>Tardigrada</taxon>
        <taxon>Eutardigrada</taxon>
        <taxon>Parachela</taxon>
        <taxon>Hypsibioidea</taxon>
        <taxon>Hypsibiidae</taxon>
        <taxon>Hypsibius</taxon>
    </lineage>
</organism>
<evidence type="ECO:0000313" key="1">
    <source>
        <dbReference type="EMBL" id="OQV20559.1"/>
    </source>
</evidence>
<dbReference type="EMBL" id="MTYJ01000029">
    <property type="protein sequence ID" value="OQV20559.1"/>
    <property type="molecule type" value="Genomic_DNA"/>
</dbReference>
<protein>
    <submittedName>
        <fullName evidence="1">Uncharacterized protein</fullName>
    </submittedName>
</protein>
<reference evidence="2" key="1">
    <citation type="submission" date="2017-01" db="EMBL/GenBank/DDBJ databases">
        <title>Comparative genomics of anhydrobiosis in the tardigrade Hypsibius dujardini.</title>
        <authorList>
            <person name="Yoshida Y."/>
            <person name="Koutsovoulos G."/>
            <person name="Laetsch D."/>
            <person name="Stevens L."/>
            <person name="Kumar S."/>
            <person name="Horikawa D."/>
            <person name="Ishino K."/>
            <person name="Komine S."/>
            <person name="Tomita M."/>
            <person name="Blaxter M."/>
            <person name="Arakawa K."/>
        </authorList>
    </citation>
    <scope>NUCLEOTIDE SEQUENCE [LARGE SCALE GENOMIC DNA]</scope>
    <source>
        <strain evidence="2">Z151</strain>
    </source>
</reference>
<keyword evidence="2" id="KW-1185">Reference proteome</keyword>
<comment type="caution">
    <text evidence="1">The sequence shown here is derived from an EMBL/GenBank/DDBJ whole genome shotgun (WGS) entry which is preliminary data.</text>
</comment>
<accession>A0A1W0WZD8</accession>
<name>A0A1W0WZD8_HYPEX</name>